<feature type="domain" description="AIG1-type G" evidence="5">
    <location>
        <begin position="113"/>
        <end position="315"/>
    </location>
</feature>
<dbReference type="InterPro" id="IPR045058">
    <property type="entry name" value="GIMA/IAN/Toc"/>
</dbReference>
<keyword evidence="2" id="KW-0547">Nucleotide-binding</keyword>
<evidence type="ECO:0000313" key="7">
    <source>
        <dbReference type="Proteomes" id="UP001474421"/>
    </source>
</evidence>
<feature type="domain" description="AIG1-type G" evidence="5">
    <location>
        <begin position="387"/>
        <end position="590"/>
    </location>
</feature>
<evidence type="ECO:0000259" key="5">
    <source>
        <dbReference type="PROSITE" id="PS51720"/>
    </source>
</evidence>
<evidence type="ECO:0000313" key="6">
    <source>
        <dbReference type="EMBL" id="KAK9395923.1"/>
    </source>
</evidence>
<dbReference type="PROSITE" id="PS51720">
    <property type="entry name" value="G_AIG1"/>
    <property type="match status" value="4"/>
</dbReference>
<accession>A0AAW1B1F8</accession>
<organism evidence="6 7">
    <name type="scientific">Crotalus adamanteus</name>
    <name type="common">Eastern diamondback rattlesnake</name>
    <dbReference type="NCBI Taxonomy" id="8729"/>
    <lineage>
        <taxon>Eukaryota</taxon>
        <taxon>Metazoa</taxon>
        <taxon>Chordata</taxon>
        <taxon>Craniata</taxon>
        <taxon>Vertebrata</taxon>
        <taxon>Euteleostomi</taxon>
        <taxon>Lepidosauria</taxon>
        <taxon>Squamata</taxon>
        <taxon>Bifurcata</taxon>
        <taxon>Unidentata</taxon>
        <taxon>Episquamata</taxon>
        <taxon>Toxicofera</taxon>
        <taxon>Serpentes</taxon>
        <taxon>Colubroidea</taxon>
        <taxon>Viperidae</taxon>
        <taxon>Crotalinae</taxon>
        <taxon>Crotalus</taxon>
    </lineage>
</organism>
<dbReference type="PANTHER" id="PTHR10903">
    <property type="entry name" value="GTPASE, IMAP FAMILY MEMBER-RELATED"/>
    <property type="match status" value="1"/>
</dbReference>
<dbReference type="Pfam" id="PF04548">
    <property type="entry name" value="AIG1"/>
    <property type="match status" value="4"/>
</dbReference>
<name>A0AAW1B1F8_CROAD</name>
<sequence length="1048" mass="116479">MDKEISVGNPPSTVPASFSALGHSRRTDPVTGKHTGSPRKGGGSLTGGLRGTGRQEEGAAVGHSSQWVRRPPAALCQQPRVSSGSLRSLGLSFAAGGWTRRPYLDIRWGGGDDAELRLILVGKSRVGKSVTGNTILGRREFESQERKATTVSCQRGQGRWQDRKISVIDTPNIFDSENHSEIVENEIMACVELSRPGPHALIFVTQVGHFTAKDVTAAKRVRDIFEAESARRTIVLFTCKEDLRGESLQEYVRNSNNPNLRALIQGCGNRYCGFNNKAAGAKWQGQVSELMELVQRVVSENGGRHYVSWMYELPTAATDDEAKLAPVSLMDAPVRPAEGEWGDLTMEVTAAGRPVPDSVIGAPLRPTDGERKKVMTEASSSKLTGEDAKLRLILVGKSGGGKSATGNTILGRPVFKSILEPKTTTLKCQRGQESWQDRKISVIDTPDLFNSRNHNKTVRREIRACVELSRPGPHALIFVTQVGRFTAEDVTAAKRVREIFGDKSARHTIVLFTCKEDLRGESLQEYVRNSDNRNLRELIRRCGNRYCGFNNKAAGAEWQAQVSELMEKVQRVVSENGGRHYGVRLHKAPKAATDNEAKPGEDAELRLILVGKSRGGKSATGNTILGWPVFKSVLEPKTTTLKCERGQGSWQDRKFSVVDTPDLFNSRNHNETVRREIGACVKLSRPGPHALIFVTQVGHFTAEDVTAAKRVRDIFGDESARHAIVLFTCLEDLGGIPLQDYLRRSDNLNLRELIRRCANRFCGFNNKAAGAECQAQVSELMEMVQRVVSENGGRHYANRLYELPMVRDQRVIEQNQMAEWKRKSPDSACANRPETARSIRGPERRIVLMGRTGSGKSATGNTILGRRVFGMSPTSATKSCQKKETLWNGRRIVVVDTPGFLDIGHPERANAAEVTELCSPGPHVILWIVRPGRFSQEEKDVARMINQKGRNYMIVLFTHKDKLEGLSRERFMSFQDQKKYLAECGNRYLTFNNTAEGNEREVQVAELMKMIDRLVFENKDAVYYTEDMLKKDIENVKKTHASSSCPIV</sequence>
<gene>
    <name evidence="6" type="ORF">NXF25_019284</name>
</gene>
<dbReference type="AlphaFoldDB" id="A0AAW1B1F8"/>
<protein>
    <recommendedName>
        <fullName evidence="5">AIG1-type G domain-containing protein</fullName>
    </recommendedName>
</protein>
<dbReference type="SUPFAM" id="SSF52540">
    <property type="entry name" value="P-loop containing nucleoside triphosphate hydrolases"/>
    <property type="match status" value="4"/>
</dbReference>
<dbReference type="InterPro" id="IPR006703">
    <property type="entry name" value="G_AIG1"/>
</dbReference>
<evidence type="ECO:0000256" key="4">
    <source>
        <dbReference type="SAM" id="MobiDB-lite"/>
    </source>
</evidence>
<evidence type="ECO:0000256" key="2">
    <source>
        <dbReference type="ARBA" id="ARBA00022741"/>
    </source>
</evidence>
<feature type="region of interest" description="Disordered" evidence="4">
    <location>
        <begin position="1"/>
        <end position="72"/>
    </location>
</feature>
<keyword evidence="3" id="KW-0342">GTP-binding</keyword>
<evidence type="ECO:0000256" key="3">
    <source>
        <dbReference type="ARBA" id="ARBA00023134"/>
    </source>
</evidence>
<dbReference type="CDD" id="cd01852">
    <property type="entry name" value="AIG1"/>
    <property type="match status" value="3"/>
</dbReference>
<comment type="similarity">
    <text evidence="1">Belongs to the TRAFAC class TrmE-Era-EngA-EngB-Septin-like GTPase superfamily. AIG1/Toc34/Toc159-like paraseptin GTPase family. IAN subfamily.</text>
</comment>
<feature type="domain" description="AIG1-type G" evidence="5">
    <location>
        <begin position="602"/>
        <end position="805"/>
    </location>
</feature>
<dbReference type="GO" id="GO:0005525">
    <property type="term" value="F:GTP binding"/>
    <property type="evidence" value="ECO:0007669"/>
    <property type="project" value="UniProtKB-KW"/>
</dbReference>
<reference evidence="6 7" key="1">
    <citation type="journal article" date="2024" name="Proc. Natl. Acad. Sci. U.S.A.">
        <title>The genetic regulatory architecture and epigenomic basis for age-related changes in rattlesnake venom.</title>
        <authorList>
            <person name="Hogan M.P."/>
            <person name="Holding M.L."/>
            <person name="Nystrom G.S."/>
            <person name="Colston T.J."/>
            <person name="Bartlett D.A."/>
            <person name="Mason A.J."/>
            <person name="Ellsworth S.A."/>
            <person name="Rautsaw R.M."/>
            <person name="Lawrence K.C."/>
            <person name="Strickland J.L."/>
            <person name="He B."/>
            <person name="Fraser P."/>
            <person name="Margres M.J."/>
            <person name="Gilbert D.M."/>
            <person name="Gibbs H.L."/>
            <person name="Parkinson C.L."/>
            <person name="Rokyta D.R."/>
        </authorList>
    </citation>
    <scope>NUCLEOTIDE SEQUENCE [LARGE SCALE GENOMIC DNA]</scope>
    <source>
        <strain evidence="6">DRR0105</strain>
    </source>
</reference>
<evidence type="ECO:0000256" key="1">
    <source>
        <dbReference type="ARBA" id="ARBA00008535"/>
    </source>
</evidence>
<comment type="caution">
    <text evidence="6">The sequence shown here is derived from an EMBL/GenBank/DDBJ whole genome shotgun (WGS) entry which is preliminary data.</text>
</comment>
<dbReference type="EMBL" id="JAOTOJ010000008">
    <property type="protein sequence ID" value="KAK9395923.1"/>
    <property type="molecule type" value="Genomic_DNA"/>
</dbReference>
<dbReference type="FunFam" id="3.40.50.300:FF:000366">
    <property type="entry name" value="GTPase, IMAP family member 2"/>
    <property type="match status" value="4"/>
</dbReference>
<dbReference type="Proteomes" id="UP001474421">
    <property type="component" value="Unassembled WGS sequence"/>
</dbReference>
<dbReference type="PANTHER" id="PTHR10903:SF73">
    <property type="entry name" value="GTPASE IMAP FAMILY MEMBER 8"/>
    <property type="match status" value="1"/>
</dbReference>
<dbReference type="InterPro" id="IPR027417">
    <property type="entry name" value="P-loop_NTPase"/>
</dbReference>
<keyword evidence="7" id="KW-1185">Reference proteome</keyword>
<feature type="compositionally biased region" description="Gly residues" evidence="4">
    <location>
        <begin position="39"/>
        <end position="51"/>
    </location>
</feature>
<proteinExistence type="inferred from homology"/>
<feature type="domain" description="AIG1-type G" evidence="5">
    <location>
        <begin position="841"/>
        <end position="1033"/>
    </location>
</feature>
<dbReference type="Gene3D" id="3.40.50.300">
    <property type="entry name" value="P-loop containing nucleotide triphosphate hydrolases"/>
    <property type="match status" value="4"/>
</dbReference>